<dbReference type="InterPro" id="IPR011009">
    <property type="entry name" value="Kinase-like_dom_sf"/>
</dbReference>
<evidence type="ECO:0000313" key="4">
    <source>
        <dbReference type="Proteomes" id="UP000073492"/>
    </source>
</evidence>
<dbReference type="SUPFAM" id="SSF56112">
    <property type="entry name" value="Protein kinase-like (PK-like)"/>
    <property type="match status" value="1"/>
</dbReference>
<dbReference type="PANTHER" id="PTHR12149">
    <property type="entry name" value="FRUCTOSAMINE 3 KINASE-RELATED PROTEIN"/>
    <property type="match status" value="1"/>
</dbReference>
<proteinExistence type="predicted"/>
<dbReference type="STRING" id="113226.A0A139I399"/>
<evidence type="ECO:0000313" key="3">
    <source>
        <dbReference type="EMBL" id="KXT09200.1"/>
    </source>
</evidence>
<dbReference type="Proteomes" id="UP000073492">
    <property type="component" value="Unassembled WGS sequence"/>
</dbReference>
<evidence type="ECO:0000256" key="2">
    <source>
        <dbReference type="ARBA" id="ARBA00048655"/>
    </source>
</evidence>
<comment type="catalytic activity">
    <reaction evidence="2">
        <text>N(6)-D-ribulosyl-L-lysyl-[protein] + ATP = N(6)-(3-O-phospho-D-ribulosyl)-L-lysyl-[protein] + ADP + H(+)</text>
        <dbReference type="Rhea" id="RHEA:48432"/>
        <dbReference type="Rhea" id="RHEA-COMP:12103"/>
        <dbReference type="Rhea" id="RHEA-COMP:12104"/>
        <dbReference type="ChEBI" id="CHEBI:15378"/>
        <dbReference type="ChEBI" id="CHEBI:30616"/>
        <dbReference type="ChEBI" id="CHEBI:90418"/>
        <dbReference type="ChEBI" id="CHEBI:90420"/>
        <dbReference type="ChEBI" id="CHEBI:456216"/>
        <dbReference type="EC" id="2.7.1.172"/>
    </reaction>
    <physiologicalReaction direction="left-to-right" evidence="2">
        <dbReference type="Rhea" id="RHEA:48433"/>
    </physiologicalReaction>
</comment>
<dbReference type="OrthoDB" id="5772781at2759"/>
<dbReference type="PANTHER" id="PTHR12149:SF8">
    <property type="entry name" value="PROTEIN-RIBULOSAMINE 3-KINASE"/>
    <property type="match status" value="1"/>
</dbReference>
<keyword evidence="4" id="KW-1185">Reference proteome</keyword>
<gene>
    <name evidence="3" type="ORF">AC579_3513</name>
</gene>
<dbReference type="Gene3D" id="3.90.1200.10">
    <property type="match status" value="1"/>
</dbReference>
<dbReference type="FunFam" id="3.90.1200.10:FF:000018">
    <property type="entry name" value="Fructosamine-3-kinase, putative"/>
    <property type="match status" value="1"/>
</dbReference>
<protein>
    <recommendedName>
        <fullName evidence="1">protein-ribulosamine 3-kinase</fullName>
        <ecNumber evidence="1">2.7.1.172</ecNumber>
    </recommendedName>
</protein>
<sequence>MHYRGEMSCCTSPELGTCTSLLPYSRLNDTSITSTILLLPLNLCGSHVHHPSHLSRILTRSLELSDSADMKLDSAIASLLGVDPNNATVSSTGGGGMSSASTSKITAQLDDGTTKQFFMKSGKGKDADTMFTGEHASLNAMHDVVPTLCPKSYGHGKFAHMPDNFFLLTDFLELSPRFAGKSSSGMSLAQKLAKLHTTPAPVPDGCDRPQFGFPATTCCGDTPQDNTYESSWADFYANRRLRFILKQSRRSNGTDKELEQLIETTCTKVIPKLIGDNHLNGGNRITPVVVHGDLWSGNASAGKLPGMSEPEELVYDSSAVYGHSEFELGIMKMFGGFGGSFLKEYHELVPKTEPVEEYADRVKLYELYHHLNHHALFGGGYKSGAVSIMRSLIGKYGDKSEL</sequence>
<dbReference type="AlphaFoldDB" id="A0A139I399"/>
<reference evidence="3 4" key="1">
    <citation type="submission" date="2015-07" db="EMBL/GenBank/DDBJ databases">
        <title>Comparative genomics of the Sigatoka disease complex on banana suggests a link between parallel evolutionary changes in Pseudocercospora fijiensis and Pseudocercospora eumusae and increased virulence on the banana host.</title>
        <authorList>
            <person name="Chang T.-C."/>
            <person name="Salvucci A."/>
            <person name="Crous P.W."/>
            <person name="Stergiopoulos I."/>
        </authorList>
    </citation>
    <scope>NUCLEOTIDE SEQUENCE [LARGE SCALE GENOMIC DNA]</scope>
    <source>
        <strain evidence="3 4">CBS 116634</strain>
    </source>
</reference>
<dbReference type="EC" id="2.7.1.172" evidence="1"/>
<comment type="caution">
    <text evidence="3">The sequence shown here is derived from an EMBL/GenBank/DDBJ whole genome shotgun (WGS) entry which is preliminary data.</text>
</comment>
<dbReference type="EMBL" id="LFZO01000361">
    <property type="protein sequence ID" value="KXT09200.1"/>
    <property type="molecule type" value="Genomic_DNA"/>
</dbReference>
<dbReference type="InterPro" id="IPR016477">
    <property type="entry name" value="Fructo-/Ketosamine-3-kinase"/>
</dbReference>
<organism evidence="3 4">
    <name type="scientific">Pseudocercospora musae</name>
    <dbReference type="NCBI Taxonomy" id="113226"/>
    <lineage>
        <taxon>Eukaryota</taxon>
        <taxon>Fungi</taxon>
        <taxon>Dikarya</taxon>
        <taxon>Ascomycota</taxon>
        <taxon>Pezizomycotina</taxon>
        <taxon>Dothideomycetes</taxon>
        <taxon>Dothideomycetidae</taxon>
        <taxon>Mycosphaerellales</taxon>
        <taxon>Mycosphaerellaceae</taxon>
        <taxon>Pseudocercospora</taxon>
    </lineage>
</organism>
<name>A0A139I399_9PEZI</name>
<dbReference type="GO" id="GO:0102193">
    <property type="term" value="F:protein-ribulosamine 3-kinase activity"/>
    <property type="evidence" value="ECO:0007669"/>
    <property type="project" value="UniProtKB-EC"/>
</dbReference>
<accession>A0A139I399</accession>
<evidence type="ECO:0000256" key="1">
    <source>
        <dbReference type="ARBA" id="ARBA00011961"/>
    </source>
</evidence>
<dbReference type="Pfam" id="PF03881">
    <property type="entry name" value="Fructosamin_kin"/>
    <property type="match status" value="1"/>
</dbReference>